<accession>A0ABS4HGK2</accession>
<keyword evidence="2" id="KW-1185">Reference proteome</keyword>
<dbReference type="EMBL" id="JAGGKK010000017">
    <property type="protein sequence ID" value="MBP1950047.1"/>
    <property type="molecule type" value="Genomic_DNA"/>
</dbReference>
<organism evidence="1 2">
    <name type="scientific">Virgibacillus litoralis</name>
    <dbReference type="NCBI Taxonomy" id="578221"/>
    <lineage>
        <taxon>Bacteria</taxon>
        <taxon>Bacillati</taxon>
        <taxon>Bacillota</taxon>
        <taxon>Bacilli</taxon>
        <taxon>Bacillales</taxon>
        <taxon>Bacillaceae</taxon>
        <taxon>Virgibacillus</taxon>
    </lineage>
</organism>
<name>A0ABS4HGK2_9BACI</name>
<dbReference type="RefSeq" id="WP_209481495.1">
    <property type="nucleotide sequence ID" value="NZ_JAGGKK010000017.1"/>
</dbReference>
<evidence type="ECO:0000313" key="2">
    <source>
        <dbReference type="Proteomes" id="UP001519328"/>
    </source>
</evidence>
<protein>
    <submittedName>
        <fullName evidence="1">Uncharacterized protein</fullName>
    </submittedName>
</protein>
<dbReference type="Proteomes" id="UP001519328">
    <property type="component" value="Unassembled WGS sequence"/>
</dbReference>
<gene>
    <name evidence="1" type="ORF">J2Z82_003003</name>
</gene>
<evidence type="ECO:0000313" key="1">
    <source>
        <dbReference type="EMBL" id="MBP1950047.1"/>
    </source>
</evidence>
<proteinExistence type="predicted"/>
<sequence>MTIRDLYNDAVKFDESHVLLLLDFLLFEKRSIAFNDDVSVLELYFNAKHKERMNQLLLEYKRSTSNEVK</sequence>
<comment type="caution">
    <text evidence="1">The sequence shown here is derived from an EMBL/GenBank/DDBJ whole genome shotgun (WGS) entry which is preliminary data.</text>
</comment>
<reference evidence="1 2" key="1">
    <citation type="submission" date="2021-03" db="EMBL/GenBank/DDBJ databases">
        <title>Genomic Encyclopedia of Type Strains, Phase IV (KMG-IV): sequencing the most valuable type-strain genomes for metagenomic binning, comparative biology and taxonomic classification.</title>
        <authorList>
            <person name="Goeker M."/>
        </authorList>
    </citation>
    <scope>NUCLEOTIDE SEQUENCE [LARGE SCALE GENOMIC DNA]</scope>
    <source>
        <strain evidence="1 2">DSM 21085</strain>
    </source>
</reference>